<comment type="caution">
    <text evidence="1">The sequence shown here is derived from an EMBL/GenBank/DDBJ whole genome shotgun (WGS) entry which is preliminary data.</text>
</comment>
<feature type="non-terminal residue" evidence="1">
    <location>
        <position position="1"/>
    </location>
</feature>
<proteinExistence type="predicted"/>
<name>A0A9N9DKW8_9GLOM</name>
<organism evidence="1 2">
    <name type="scientific">Paraglomus brasilianum</name>
    <dbReference type="NCBI Taxonomy" id="144538"/>
    <lineage>
        <taxon>Eukaryota</taxon>
        <taxon>Fungi</taxon>
        <taxon>Fungi incertae sedis</taxon>
        <taxon>Mucoromycota</taxon>
        <taxon>Glomeromycotina</taxon>
        <taxon>Glomeromycetes</taxon>
        <taxon>Paraglomerales</taxon>
        <taxon>Paraglomeraceae</taxon>
        <taxon>Paraglomus</taxon>
    </lineage>
</organism>
<protein>
    <submittedName>
        <fullName evidence="1">10355_t:CDS:1</fullName>
    </submittedName>
</protein>
<keyword evidence="2" id="KW-1185">Reference proteome</keyword>
<dbReference type="OrthoDB" id="2449116at2759"/>
<dbReference type="EMBL" id="CAJVPI010002505">
    <property type="protein sequence ID" value="CAG8644497.1"/>
    <property type="molecule type" value="Genomic_DNA"/>
</dbReference>
<accession>A0A9N9DKW8</accession>
<dbReference type="AlphaFoldDB" id="A0A9N9DKW8"/>
<evidence type="ECO:0000313" key="2">
    <source>
        <dbReference type="Proteomes" id="UP000789739"/>
    </source>
</evidence>
<sequence>YEDNKGNEKSVTLDISQEISKKLELSVEEEFYVAEELLNQKEIEGGITLENEGDIFLQRHLIQEETNKGKIAGTAGGVGAGALGGAALGAGAMAALAP</sequence>
<gene>
    <name evidence="1" type="ORF">PBRASI_LOCUS9954</name>
</gene>
<reference evidence="1" key="1">
    <citation type="submission" date="2021-06" db="EMBL/GenBank/DDBJ databases">
        <authorList>
            <person name="Kallberg Y."/>
            <person name="Tangrot J."/>
            <person name="Rosling A."/>
        </authorList>
    </citation>
    <scope>NUCLEOTIDE SEQUENCE</scope>
    <source>
        <strain evidence="1">BR232B</strain>
    </source>
</reference>
<evidence type="ECO:0000313" key="1">
    <source>
        <dbReference type="EMBL" id="CAG8644497.1"/>
    </source>
</evidence>
<dbReference type="Proteomes" id="UP000789739">
    <property type="component" value="Unassembled WGS sequence"/>
</dbReference>